<organism evidence="3 4">
    <name type="scientific">Parafilimonas terrae</name>
    <dbReference type="NCBI Taxonomy" id="1465490"/>
    <lineage>
        <taxon>Bacteria</taxon>
        <taxon>Pseudomonadati</taxon>
        <taxon>Bacteroidota</taxon>
        <taxon>Chitinophagia</taxon>
        <taxon>Chitinophagales</taxon>
        <taxon>Chitinophagaceae</taxon>
        <taxon>Parafilimonas</taxon>
    </lineage>
</organism>
<keyword evidence="2" id="KW-0472">Membrane</keyword>
<dbReference type="EMBL" id="FOXQ01000009">
    <property type="protein sequence ID" value="SFQ33563.1"/>
    <property type="molecule type" value="Genomic_DNA"/>
</dbReference>
<sequence length="73" mass="8876">MRRGGLFFIGFISAIITIISLNMALGRPGYYHNRFARYERFHHCDDRYYDHHNRDDKNLQNENRQDRDSGYSY</sequence>
<evidence type="ECO:0000313" key="4">
    <source>
        <dbReference type="Proteomes" id="UP000199031"/>
    </source>
</evidence>
<evidence type="ECO:0000256" key="2">
    <source>
        <dbReference type="SAM" id="Phobius"/>
    </source>
</evidence>
<feature type="transmembrane region" description="Helical" evidence="2">
    <location>
        <begin position="6"/>
        <end position="25"/>
    </location>
</feature>
<name>A0A1I5XNK1_9BACT</name>
<reference evidence="3 4" key="1">
    <citation type="submission" date="2016-10" db="EMBL/GenBank/DDBJ databases">
        <authorList>
            <person name="de Groot N.N."/>
        </authorList>
    </citation>
    <scope>NUCLEOTIDE SEQUENCE [LARGE SCALE GENOMIC DNA]</scope>
    <source>
        <strain evidence="3 4">DSM 28286</strain>
    </source>
</reference>
<dbReference type="RefSeq" id="WP_090659987.1">
    <property type="nucleotide sequence ID" value="NZ_FOXQ01000009.1"/>
</dbReference>
<gene>
    <name evidence="3" type="ORF">SAMN05444277_10973</name>
</gene>
<evidence type="ECO:0000313" key="3">
    <source>
        <dbReference type="EMBL" id="SFQ33563.1"/>
    </source>
</evidence>
<feature type="region of interest" description="Disordered" evidence="1">
    <location>
        <begin position="51"/>
        <end position="73"/>
    </location>
</feature>
<accession>A0A1I5XNK1</accession>
<dbReference type="AlphaFoldDB" id="A0A1I5XNK1"/>
<keyword evidence="2" id="KW-1133">Transmembrane helix</keyword>
<proteinExistence type="predicted"/>
<keyword evidence="2" id="KW-0812">Transmembrane</keyword>
<keyword evidence="4" id="KW-1185">Reference proteome</keyword>
<dbReference type="STRING" id="1465490.SAMN05444277_10973"/>
<evidence type="ECO:0000256" key="1">
    <source>
        <dbReference type="SAM" id="MobiDB-lite"/>
    </source>
</evidence>
<protein>
    <submittedName>
        <fullName evidence="3">Uncharacterized protein</fullName>
    </submittedName>
</protein>
<dbReference type="Proteomes" id="UP000199031">
    <property type="component" value="Unassembled WGS sequence"/>
</dbReference>